<feature type="region of interest" description="Disordered" evidence="1">
    <location>
        <begin position="50"/>
        <end position="82"/>
    </location>
</feature>
<organism evidence="2 3">
    <name type="scientific">Cannabis sativa</name>
    <name type="common">Hemp</name>
    <name type="synonym">Marijuana</name>
    <dbReference type="NCBI Taxonomy" id="3483"/>
    <lineage>
        <taxon>Eukaryota</taxon>
        <taxon>Viridiplantae</taxon>
        <taxon>Streptophyta</taxon>
        <taxon>Embryophyta</taxon>
        <taxon>Tracheophyta</taxon>
        <taxon>Spermatophyta</taxon>
        <taxon>Magnoliopsida</taxon>
        <taxon>eudicotyledons</taxon>
        <taxon>Gunneridae</taxon>
        <taxon>Pentapetalae</taxon>
        <taxon>rosids</taxon>
        <taxon>fabids</taxon>
        <taxon>Rosales</taxon>
        <taxon>Cannabaceae</taxon>
        <taxon>Cannabis</taxon>
    </lineage>
</organism>
<reference evidence="2" key="2">
    <citation type="submission" date="2021-03" db="UniProtKB">
        <authorList>
            <consortium name="EnsemblPlants"/>
        </authorList>
    </citation>
    <scope>IDENTIFICATION</scope>
</reference>
<dbReference type="Proteomes" id="UP000596661">
    <property type="component" value="Chromosome 8"/>
</dbReference>
<dbReference type="Gramene" id="evm.model.08.2">
    <property type="protein sequence ID" value="cds.evm.model.08.2"/>
    <property type="gene ID" value="evm.TU.08.2"/>
</dbReference>
<protein>
    <submittedName>
        <fullName evidence="2">Uncharacterized protein</fullName>
    </submittedName>
</protein>
<evidence type="ECO:0000256" key="1">
    <source>
        <dbReference type="SAM" id="MobiDB-lite"/>
    </source>
</evidence>
<accession>A0A803QAG6</accession>
<feature type="compositionally biased region" description="Acidic residues" evidence="1">
    <location>
        <begin position="73"/>
        <end position="82"/>
    </location>
</feature>
<dbReference type="AlphaFoldDB" id="A0A803QAG6"/>
<proteinExistence type="predicted"/>
<dbReference type="EnsemblPlants" id="evm.model.08.2">
    <property type="protein sequence ID" value="cds.evm.model.08.2"/>
    <property type="gene ID" value="evm.TU.08.2"/>
</dbReference>
<evidence type="ECO:0000313" key="2">
    <source>
        <dbReference type="EnsemblPlants" id="cds.evm.model.08.2"/>
    </source>
</evidence>
<evidence type="ECO:0000313" key="3">
    <source>
        <dbReference type="Proteomes" id="UP000596661"/>
    </source>
</evidence>
<reference evidence="2" key="1">
    <citation type="submission" date="2018-11" db="EMBL/GenBank/DDBJ databases">
        <authorList>
            <person name="Grassa J C."/>
        </authorList>
    </citation>
    <scope>NUCLEOTIDE SEQUENCE [LARGE SCALE GENOMIC DNA]</scope>
</reference>
<sequence>MQRVEEEEARNQWQQQMMMTQNQIMSEFQQQMIQLASAVSIFNMPNLPPIPSIPPFQPSGHAVGSSSQTFPLGDDDDDTVDL</sequence>
<dbReference type="EMBL" id="UZAU01000678">
    <property type="status" value="NOT_ANNOTATED_CDS"/>
    <property type="molecule type" value="Genomic_DNA"/>
</dbReference>
<name>A0A803QAG6_CANSA</name>
<keyword evidence="3" id="KW-1185">Reference proteome</keyword>